<dbReference type="Proteomes" id="UP000494256">
    <property type="component" value="Unassembled WGS sequence"/>
</dbReference>
<comment type="subcellular location">
    <subcellularLocation>
        <location evidence="1">Nucleus</location>
    </subcellularLocation>
</comment>
<evidence type="ECO:0000313" key="9">
    <source>
        <dbReference type="EMBL" id="CAB3258313.1"/>
    </source>
</evidence>
<evidence type="ECO:0000256" key="4">
    <source>
        <dbReference type="ARBA" id="ARBA00022771"/>
    </source>
</evidence>
<dbReference type="FunFam" id="3.30.160.60:FF:000145">
    <property type="entry name" value="Zinc finger protein 574"/>
    <property type="match status" value="1"/>
</dbReference>
<feature type="domain" description="C2H2-type" evidence="8">
    <location>
        <begin position="336"/>
        <end position="363"/>
    </location>
</feature>
<evidence type="ECO:0000256" key="7">
    <source>
        <dbReference type="PROSITE-ProRule" id="PRU00042"/>
    </source>
</evidence>
<dbReference type="AlphaFoldDB" id="A0A8S1B6M8"/>
<dbReference type="PROSITE" id="PS00028">
    <property type="entry name" value="ZINC_FINGER_C2H2_1"/>
    <property type="match status" value="7"/>
</dbReference>
<feature type="domain" description="C2H2-type" evidence="8">
    <location>
        <begin position="392"/>
        <end position="419"/>
    </location>
</feature>
<dbReference type="Gene3D" id="3.30.160.60">
    <property type="entry name" value="Classic Zinc Finger"/>
    <property type="match status" value="6"/>
</dbReference>
<evidence type="ECO:0000256" key="5">
    <source>
        <dbReference type="ARBA" id="ARBA00022833"/>
    </source>
</evidence>
<dbReference type="EMBL" id="CADEBD010000620">
    <property type="protein sequence ID" value="CAB3258313.1"/>
    <property type="molecule type" value="Genomic_DNA"/>
</dbReference>
<comment type="caution">
    <text evidence="9">The sequence shown here is derived from an EMBL/GenBank/DDBJ whole genome shotgun (WGS) entry which is preliminary data.</text>
</comment>
<dbReference type="GO" id="GO:0008270">
    <property type="term" value="F:zinc ion binding"/>
    <property type="evidence" value="ECO:0007669"/>
    <property type="project" value="UniProtKB-KW"/>
</dbReference>
<accession>A0A8S1B6M8</accession>
<proteinExistence type="predicted"/>
<dbReference type="OrthoDB" id="1055097at2759"/>
<evidence type="ECO:0000256" key="2">
    <source>
        <dbReference type="ARBA" id="ARBA00022723"/>
    </source>
</evidence>
<dbReference type="GO" id="GO:0001228">
    <property type="term" value="F:DNA-binding transcription activator activity, RNA polymerase II-specific"/>
    <property type="evidence" value="ECO:0007669"/>
    <property type="project" value="TreeGrafter"/>
</dbReference>
<evidence type="ECO:0000256" key="6">
    <source>
        <dbReference type="ARBA" id="ARBA00023242"/>
    </source>
</evidence>
<feature type="domain" description="C2H2-type" evidence="8">
    <location>
        <begin position="252"/>
        <end position="279"/>
    </location>
</feature>
<keyword evidence="5" id="KW-0862">Zinc</keyword>
<feature type="domain" description="C2H2-type" evidence="8">
    <location>
        <begin position="364"/>
        <end position="391"/>
    </location>
</feature>
<feature type="domain" description="C2H2-type" evidence="8">
    <location>
        <begin position="453"/>
        <end position="480"/>
    </location>
</feature>
<dbReference type="InterPro" id="IPR013087">
    <property type="entry name" value="Znf_C2H2_type"/>
</dbReference>
<name>A0A8S1B6M8_ARCPL</name>
<dbReference type="SUPFAM" id="SSF57667">
    <property type="entry name" value="beta-beta-alpha zinc fingers"/>
    <property type="match status" value="5"/>
</dbReference>
<dbReference type="GO" id="GO:0005634">
    <property type="term" value="C:nucleus"/>
    <property type="evidence" value="ECO:0007669"/>
    <property type="project" value="UniProtKB-SubCell"/>
</dbReference>
<dbReference type="Pfam" id="PF13912">
    <property type="entry name" value="zf-C2H2_6"/>
    <property type="match status" value="1"/>
</dbReference>
<keyword evidence="2" id="KW-0479">Metal-binding</keyword>
<sequence>MPLNNIKWCCICLTNNNDDNISDAREYSDIFIQLTNNKQYEYKDLVLCMWCKTILKKTIYLKNLAFKTEKMIRARDEVSTISTNKHSHRFSLSTVTHTDIPSNTKDMKNNHIINFYKDGEIQEETQTTKQVNENVIYVKSVNLTCLEKELYLAKESNHKIDFLNDELEYQNENESPLIVELNESQLKGNGLRTKNTNINKLKSPQIQHEKSSKLNRIDLKLEELKFEVKYLNLEEQTKEVERKKIKYKNMKFQCDLCGVGFLTNDYFEAHQTRHTEAAGQYKCSVCSLHFKNQLVVSQHMLSHRRLFSCMVCGAQFSKWSNCTVHRQKCGGLVMFVSCETCSKVFSDPHSLKVHMRVHDPRRQFTCEHCGNKFKTKQRLAVHIRSHTGTRPFSCTSCSRSFTTNSNLRAHRTVHSDVSEHYCVECNTYYKTAKSLKRHLSESVRHIRDRNYMYKCKQCSKEFSTVKSLNSHVARHTNGLQELYCPQCNKTFSSKSNLTKHLKCLHKSNTSTRNEKIH</sequence>
<dbReference type="SMART" id="SM00355">
    <property type="entry name" value="ZnF_C2H2"/>
    <property type="match status" value="9"/>
</dbReference>
<dbReference type="Pfam" id="PF00096">
    <property type="entry name" value="zf-C2H2"/>
    <property type="match status" value="4"/>
</dbReference>
<protein>
    <recommendedName>
        <fullName evidence="8">C2H2-type domain-containing protein</fullName>
    </recommendedName>
</protein>
<evidence type="ECO:0000259" key="8">
    <source>
        <dbReference type="PROSITE" id="PS50157"/>
    </source>
</evidence>
<reference evidence="9 10" key="1">
    <citation type="submission" date="2020-04" db="EMBL/GenBank/DDBJ databases">
        <authorList>
            <person name="Wallbank WR R."/>
            <person name="Pardo Diaz C."/>
            <person name="Kozak K."/>
            <person name="Martin S."/>
            <person name="Jiggins C."/>
            <person name="Moest M."/>
            <person name="Warren A I."/>
            <person name="Byers J.R.P. K."/>
            <person name="Montejo-Kovacevich G."/>
            <person name="Yen C E."/>
        </authorList>
    </citation>
    <scope>NUCLEOTIDE SEQUENCE [LARGE SCALE GENOMIC DNA]</scope>
</reference>
<dbReference type="InterPro" id="IPR036236">
    <property type="entry name" value="Znf_C2H2_sf"/>
</dbReference>
<evidence type="ECO:0000256" key="1">
    <source>
        <dbReference type="ARBA" id="ARBA00004123"/>
    </source>
</evidence>
<dbReference type="InterPro" id="IPR022755">
    <property type="entry name" value="Znf_C2H2_jaz"/>
</dbReference>
<dbReference type="GO" id="GO:0000978">
    <property type="term" value="F:RNA polymerase II cis-regulatory region sequence-specific DNA binding"/>
    <property type="evidence" value="ECO:0007669"/>
    <property type="project" value="TreeGrafter"/>
</dbReference>
<dbReference type="PROSITE" id="PS50157">
    <property type="entry name" value="ZINC_FINGER_C2H2_2"/>
    <property type="match status" value="6"/>
</dbReference>
<organism evidence="9 10">
    <name type="scientific">Arctia plantaginis</name>
    <name type="common">Wood tiger moth</name>
    <name type="synonym">Phalaena plantaginis</name>
    <dbReference type="NCBI Taxonomy" id="874455"/>
    <lineage>
        <taxon>Eukaryota</taxon>
        <taxon>Metazoa</taxon>
        <taxon>Ecdysozoa</taxon>
        <taxon>Arthropoda</taxon>
        <taxon>Hexapoda</taxon>
        <taxon>Insecta</taxon>
        <taxon>Pterygota</taxon>
        <taxon>Neoptera</taxon>
        <taxon>Endopterygota</taxon>
        <taxon>Lepidoptera</taxon>
        <taxon>Glossata</taxon>
        <taxon>Ditrysia</taxon>
        <taxon>Noctuoidea</taxon>
        <taxon>Erebidae</taxon>
        <taxon>Arctiinae</taxon>
        <taxon>Arctia</taxon>
    </lineage>
</organism>
<dbReference type="Pfam" id="PF12171">
    <property type="entry name" value="zf-C2H2_jaz"/>
    <property type="match status" value="1"/>
</dbReference>
<keyword evidence="3" id="KW-0677">Repeat</keyword>
<evidence type="ECO:0000256" key="3">
    <source>
        <dbReference type="ARBA" id="ARBA00022737"/>
    </source>
</evidence>
<feature type="domain" description="C2H2-type" evidence="8">
    <location>
        <begin position="482"/>
        <end position="510"/>
    </location>
</feature>
<gene>
    <name evidence="9" type="ORF">APLA_LOCUS16239</name>
</gene>
<dbReference type="PANTHER" id="PTHR24393">
    <property type="entry name" value="ZINC FINGER PROTEIN"/>
    <property type="match status" value="1"/>
</dbReference>
<keyword evidence="6" id="KW-0539">Nucleus</keyword>
<evidence type="ECO:0000313" key="10">
    <source>
        <dbReference type="Proteomes" id="UP000494256"/>
    </source>
</evidence>
<dbReference type="PANTHER" id="PTHR24393:SF34">
    <property type="entry name" value="PR_SET DOMAIN 13"/>
    <property type="match status" value="1"/>
</dbReference>
<dbReference type="FunFam" id="3.30.160.60:FF:000671">
    <property type="entry name" value="Zinc finger protein 26"/>
    <property type="match status" value="1"/>
</dbReference>
<keyword evidence="4 7" id="KW-0863">Zinc-finger</keyword>